<dbReference type="RefSeq" id="WP_121134186.1">
    <property type="nucleotide sequence ID" value="NZ_JBHUFK010000062.1"/>
</dbReference>
<evidence type="ECO:0000313" key="2">
    <source>
        <dbReference type="Proteomes" id="UP000281813"/>
    </source>
</evidence>
<dbReference type="AlphaFoldDB" id="A0A494YSL0"/>
<dbReference type="Proteomes" id="UP000281813">
    <property type="component" value="Unassembled WGS sequence"/>
</dbReference>
<dbReference type="EMBL" id="RBZO01000038">
    <property type="protein sequence ID" value="RKQ12892.1"/>
    <property type="molecule type" value="Genomic_DNA"/>
</dbReference>
<comment type="caution">
    <text evidence="1">The sequence shown here is derived from an EMBL/GenBank/DDBJ whole genome shotgun (WGS) entry which is preliminary data.</text>
</comment>
<organism evidence="1 2">
    <name type="scientific">Oceanobacillus bengalensis</name>
    <dbReference type="NCBI Taxonomy" id="1435466"/>
    <lineage>
        <taxon>Bacteria</taxon>
        <taxon>Bacillati</taxon>
        <taxon>Bacillota</taxon>
        <taxon>Bacilli</taxon>
        <taxon>Bacillales</taxon>
        <taxon>Bacillaceae</taxon>
        <taxon>Oceanobacillus</taxon>
    </lineage>
</organism>
<name>A0A494YSL0_9BACI</name>
<evidence type="ECO:0000313" key="1">
    <source>
        <dbReference type="EMBL" id="RKQ12892.1"/>
    </source>
</evidence>
<accession>A0A494YSL0</accession>
<keyword evidence="2" id="KW-1185">Reference proteome</keyword>
<reference evidence="1 2" key="1">
    <citation type="journal article" date="2015" name="Antonie Van Leeuwenhoek">
        <title>Oceanobacillus bengalensis sp. nov., a bacterium isolated from seawater of the Bay of Bengal.</title>
        <authorList>
            <person name="Yongchang O."/>
            <person name="Xiang W."/>
            <person name="Wang G."/>
        </authorList>
    </citation>
    <scope>NUCLEOTIDE SEQUENCE [LARGE SCALE GENOMIC DNA]</scope>
    <source>
        <strain evidence="1 2">MCCC 1K00260</strain>
    </source>
</reference>
<protein>
    <submittedName>
        <fullName evidence="1">Uncharacterized protein</fullName>
    </submittedName>
</protein>
<sequence length="91" mass="10628">MGALKIEIEQNSHEMNLISALKIEIEQNSLKMNLISSQKNPQLLLLRILYQLRGTVTTPYTMCSRRKGYNGAHFSIYNEMESMRVFLYDEK</sequence>
<proteinExistence type="predicted"/>
<gene>
    <name evidence="1" type="ORF">D8M05_17625</name>
</gene>